<gene>
    <name evidence="2" type="ORF">BHM03_00029230</name>
</gene>
<dbReference type="Proteomes" id="UP000290560">
    <property type="component" value="Unassembled WGS sequence"/>
</dbReference>
<name>A0A445MHY4_ENSVE</name>
<accession>A0A445MHY4</accession>
<dbReference type="PANTHER" id="PTHR12482">
    <property type="entry name" value="LIPASE ROG1-RELATED-RELATED"/>
    <property type="match status" value="1"/>
</dbReference>
<feature type="domain" description="DUF676" evidence="1">
    <location>
        <begin position="89"/>
        <end position="164"/>
    </location>
</feature>
<protein>
    <recommendedName>
        <fullName evidence="1">DUF676 domain-containing protein</fullName>
    </recommendedName>
</protein>
<dbReference type="InterPro" id="IPR007751">
    <property type="entry name" value="DUF676_lipase-like"/>
</dbReference>
<organism evidence="2">
    <name type="scientific">Ensete ventricosum</name>
    <name type="common">Abyssinian banana</name>
    <name type="synonym">Musa ensete</name>
    <dbReference type="NCBI Taxonomy" id="4639"/>
    <lineage>
        <taxon>Eukaryota</taxon>
        <taxon>Viridiplantae</taxon>
        <taxon>Streptophyta</taxon>
        <taxon>Embryophyta</taxon>
        <taxon>Tracheophyta</taxon>
        <taxon>Spermatophyta</taxon>
        <taxon>Magnoliopsida</taxon>
        <taxon>Liliopsida</taxon>
        <taxon>Zingiberales</taxon>
        <taxon>Musaceae</taxon>
        <taxon>Ensete</taxon>
    </lineage>
</organism>
<dbReference type="EMBL" id="KV876045">
    <property type="protein sequence ID" value="RZR73882.1"/>
    <property type="molecule type" value="Genomic_DNA"/>
</dbReference>
<dbReference type="Pfam" id="PF05057">
    <property type="entry name" value="DUF676"/>
    <property type="match status" value="1"/>
</dbReference>
<dbReference type="PANTHER" id="PTHR12482:SF4">
    <property type="entry name" value="ALPHA_BETA-HYDROLASES SUPERFAMILY PROTEIN"/>
    <property type="match status" value="1"/>
</dbReference>
<reference evidence="2" key="1">
    <citation type="journal article" date="2018" name="Data Brief">
        <title>Genome sequence data from 17 accessions of Ensete ventricosum, a staple food crop for millions in Ethiopia.</title>
        <authorList>
            <person name="Yemataw Z."/>
            <person name="Muzemil S."/>
            <person name="Ambachew D."/>
            <person name="Tripathi L."/>
            <person name="Tesfaye K."/>
            <person name="Chala A."/>
            <person name="Farbos A."/>
            <person name="O'Neill P."/>
            <person name="Moore K."/>
            <person name="Grant M."/>
            <person name="Studholme D.J."/>
        </authorList>
    </citation>
    <scope>NUCLEOTIDE SEQUENCE [LARGE SCALE GENOMIC DNA]</scope>
    <source>
        <tissue evidence="2">Leaf</tissue>
    </source>
</reference>
<sequence length="191" mass="21421">MLQTSKLGLGIPRRRRIHGTTGPDSVKLGFWTRSASQDQRTDSGEMDFPWWMSCFRVCVVKGKKAEVESVRGGEDLWDAASAARQGSFPEHLVVMVNGLVGSADDWRFAAEQLVKKLPDKVLVHREFGFAFFLFLLKQSSECNSSRLTFDGVDLMGERLAEEVILLKHHSIFIFAVLRALSDQLCTLSNAE</sequence>
<evidence type="ECO:0000313" key="2">
    <source>
        <dbReference type="EMBL" id="RZR73882.1"/>
    </source>
</evidence>
<evidence type="ECO:0000259" key="1">
    <source>
        <dbReference type="Pfam" id="PF05057"/>
    </source>
</evidence>
<dbReference type="AlphaFoldDB" id="A0A445MHY4"/>
<proteinExistence type="predicted"/>
<dbReference type="InterPro" id="IPR044294">
    <property type="entry name" value="Lipase-like"/>
</dbReference>